<dbReference type="Proteomes" id="UP001157006">
    <property type="component" value="Chromosome 1L"/>
</dbReference>
<accession>A0AAV0YLU8</accession>
<evidence type="ECO:0000313" key="3">
    <source>
        <dbReference type="Proteomes" id="UP001157006"/>
    </source>
</evidence>
<evidence type="ECO:0000313" key="2">
    <source>
        <dbReference type="EMBL" id="CAI8586474.1"/>
    </source>
</evidence>
<dbReference type="AlphaFoldDB" id="A0AAV0YLU8"/>
<dbReference type="PANTHER" id="PTHR33144:SF45">
    <property type="entry name" value="TRANSPOSASE TNP1_EN_SPM-LIKE DOMAIN-CONTAINING PROTEIN"/>
    <property type="match status" value="1"/>
</dbReference>
<evidence type="ECO:0000256" key="1">
    <source>
        <dbReference type="SAM" id="MobiDB-lite"/>
    </source>
</evidence>
<gene>
    <name evidence="2" type="ORF">VFH_I256080</name>
</gene>
<protein>
    <submittedName>
        <fullName evidence="2">Uncharacterized protein</fullName>
    </submittedName>
</protein>
<sequence>MSSTPILTVDDVLSQLPNQRSSQPSQQGAGNSRLQTNVQQEVERRQRRSGQISTYHCCKDVNDKPNALRIIMEFDKYNSPIGEAAGLLAGICGLVETNILFFPIGFEKWSSIPEGYFNKQRKILFQSRFCFKVHEDLAKRYIEVSIGKNWKKYRLKLWNAKYDPLVSKSQIIENKPEDVNLDH</sequence>
<proteinExistence type="predicted"/>
<dbReference type="EMBL" id="OX451736">
    <property type="protein sequence ID" value="CAI8586474.1"/>
    <property type="molecule type" value="Genomic_DNA"/>
</dbReference>
<name>A0AAV0YLU8_VICFA</name>
<dbReference type="PANTHER" id="PTHR33144">
    <property type="entry name" value="OS10G0409366 PROTEIN-RELATED"/>
    <property type="match status" value="1"/>
</dbReference>
<organism evidence="2 3">
    <name type="scientific">Vicia faba</name>
    <name type="common">Broad bean</name>
    <name type="synonym">Faba vulgaris</name>
    <dbReference type="NCBI Taxonomy" id="3906"/>
    <lineage>
        <taxon>Eukaryota</taxon>
        <taxon>Viridiplantae</taxon>
        <taxon>Streptophyta</taxon>
        <taxon>Embryophyta</taxon>
        <taxon>Tracheophyta</taxon>
        <taxon>Spermatophyta</taxon>
        <taxon>Magnoliopsida</taxon>
        <taxon>eudicotyledons</taxon>
        <taxon>Gunneridae</taxon>
        <taxon>Pentapetalae</taxon>
        <taxon>rosids</taxon>
        <taxon>fabids</taxon>
        <taxon>Fabales</taxon>
        <taxon>Fabaceae</taxon>
        <taxon>Papilionoideae</taxon>
        <taxon>50 kb inversion clade</taxon>
        <taxon>NPAAA clade</taxon>
        <taxon>Hologalegina</taxon>
        <taxon>IRL clade</taxon>
        <taxon>Fabeae</taxon>
        <taxon>Vicia</taxon>
    </lineage>
</organism>
<feature type="region of interest" description="Disordered" evidence="1">
    <location>
        <begin position="15"/>
        <end position="51"/>
    </location>
</feature>
<keyword evidence="3" id="KW-1185">Reference proteome</keyword>
<feature type="compositionally biased region" description="Polar residues" evidence="1">
    <location>
        <begin position="15"/>
        <end position="37"/>
    </location>
</feature>
<reference evidence="2 3" key="1">
    <citation type="submission" date="2023-01" db="EMBL/GenBank/DDBJ databases">
        <authorList>
            <person name="Kreplak J."/>
        </authorList>
    </citation>
    <scope>NUCLEOTIDE SEQUENCE [LARGE SCALE GENOMIC DNA]</scope>
</reference>